<protein>
    <submittedName>
        <fullName evidence="2">YecA family protein</fullName>
    </submittedName>
</protein>
<dbReference type="Pfam" id="PF03695">
    <property type="entry name" value="UPF0149"/>
    <property type="match status" value="1"/>
</dbReference>
<proteinExistence type="predicted"/>
<accession>A0ABU9BXP0</accession>
<keyword evidence="3" id="KW-1185">Reference proteome</keyword>
<dbReference type="NCBIfam" id="TIGR02292">
    <property type="entry name" value="ygfB_yecA"/>
    <property type="match status" value="1"/>
</dbReference>
<evidence type="ECO:0000313" key="3">
    <source>
        <dbReference type="Proteomes" id="UP001371218"/>
    </source>
</evidence>
<dbReference type="SUPFAM" id="SSF101327">
    <property type="entry name" value="YgfB-like"/>
    <property type="match status" value="1"/>
</dbReference>
<gene>
    <name evidence="2" type="ORF">AACH06_20505</name>
</gene>
<evidence type="ECO:0000256" key="1">
    <source>
        <dbReference type="SAM" id="MobiDB-lite"/>
    </source>
</evidence>
<sequence>MAAPAPESSPALTDAEFAALERWLDRIPAPAEPLDVMMLDGFLCGVLLQPKAVPESQWWRHVVDVDGRSIPLGFDDEPLRALVRRRHAELDAAIRDRQWFDPWVFELDDDEEDPLETVMPWVAGFATAMEFFPALMRSDSPEVAEPLAVLYRSFDPDDLEDADDLLALIEELEPPADLAEAVEGLVNSVLLLADVTRPLPSTRPARPASHRPRRPGGAGPRGGGAGSGQRGPRSSGGGSRR</sequence>
<feature type="region of interest" description="Disordered" evidence="1">
    <location>
        <begin position="199"/>
        <end position="241"/>
    </location>
</feature>
<reference evidence="2 3" key="1">
    <citation type="submission" date="2024-04" db="EMBL/GenBank/DDBJ databases">
        <title>Novel species of the genus Ideonella isolated from streams.</title>
        <authorList>
            <person name="Lu H."/>
        </authorList>
    </citation>
    <scope>NUCLEOTIDE SEQUENCE [LARGE SCALE GENOMIC DNA]</scope>
    <source>
        <strain evidence="2 3">DXS29W</strain>
    </source>
</reference>
<dbReference type="InterPro" id="IPR036255">
    <property type="entry name" value="YgfB-like_sf"/>
</dbReference>
<feature type="compositionally biased region" description="Gly residues" evidence="1">
    <location>
        <begin position="216"/>
        <end position="241"/>
    </location>
</feature>
<dbReference type="Proteomes" id="UP001371218">
    <property type="component" value="Unassembled WGS sequence"/>
</dbReference>
<evidence type="ECO:0000313" key="2">
    <source>
        <dbReference type="EMBL" id="MEK8033208.1"/>
    </source>
</evidence>
<dbReference type="EMBL" id="JBBUTG010000014">
    <property type="protein sequence ID" value="MEK8033208.1"/>
    <property type="molecule type" value="Genomic_DNA"/>
</dbReference>
<organism evidence="2 3">
    <name type="scientific">Ideonella lacteola</name>
    <dbReference type="NCBI Taxonomy" id="2984193"/>
    <lineage>
        <taxon>Bacteria</taxon>
        <taxon>Pseudomonadati</taxon>
        <taxon>Pseudomonadota</taxon>
        <taxon>Betaproteobacteria</taxon>
        <taxon>Burkholderiales</taxon>
        <taxon>Sphaerotilaceae</taxon>
        <taxon>Ideonella</taxon>
    </lineage>
</organism>
<dbReference type="InterPro" id="IPR011978">
    <property type="entry name" value="YgfB-like"/>
</dbReference>
<name>A0ABU9BXP0_9BURK</name>
<comment type="caution">
    <text evidence="2">The sequence shown here is derived from an EMBL/GenBank/DDBJ whole genome shotgun (WGS) entry which is preliminary data.</text>
</comment>
<dbReference type="RefSeq" id="WP_341427625.1">
    <property type="nucleotide sequence ID" value="NZ_JBBUTG010000014.1"/>
</dbReference>
<dbReference type="Gene3D" id="1.20.120.740">
    <property type="entry name" value="YgfB uncharacterised protein family UPF0149, PF03695"/>
    <property type="match status" value="1"/>
</dbReference>